<protein>
    <submittedName>
        <fullName evidence="7">LLM class flavin-dependent oxidoreductase</fullName>
        <ecNumber evidence="7">1.-.-.-</ecNumber>
    </submittedName>
</protein>
<keyword evidence="4" id="KW-0503">Monooxygenase</keyword>
<sequence length="439" mass="47814">MGEPVDGGTWRMAELVLNSVIRPIGFTQGGWRHPDATPQRALDLSYYQEYARTSERGLFDGLFVANTPAARSNDWTTLFSPLEPVALLSALAPTTNHIGLIATLSSTFNHPYNVARQIATLDHLSGGRAGVNIVTSGSLDAARNFGYDELPGHDDRYERAHEFLDVLYQLWDSWDTDALIVDKGAGVQSKPDSVRPIGYRGRHFAVHGALDVPRTPQGRPLVFQSGSSAPGRRLAAAYADGVYTAQRTIPEAKAFRDDLHRTQRELGRSGPLVKVLPGLIPIVAGTDAEAHALHDEISALNPPERSVAILEERLKVDLTGVELDEPFPVVRLPPVESLAGERSFHEIVRSHADAGATLRDILRITDSGNGHLRFVGSAERVADEIEQWFTAGAVDGFNINPAITPTGLTDFIDQVIPLLQARGIYKREYPGAGSRAPFS</sequence>
<dbReference type="RefSeq" id="WP_409552157.1">
    <property type="nucleotide sequence ID" value="NZ_JBKBDE010000011.1"/>
</dbReference>
<dbReference type="InterPro" id="IPR011251">
    <property type="entry name" value="Luciferase-like_dom"/>
</dbReference>
<evidence type="ECO:0000256" key="4">
    <source>
        <dbReference type="ARBA" id="ARBA00023033"/>
    </source>
</evidence>
<evidence type="ECO:0000259" key="6">
    <source>
        <dbReference type="Pfam" id="PF00296"/>
    </source>
</evidence>
<comment type="similarity">
    <text evidence="5">Belongs to the NtaA/SnaA/DszA monooxygenase family.</text>
</comment>
<keyword evidence="8" id="KW-1185">Reference proteome</keyword>
<dbReference type="PANTHER" id="PTHR30011">
    <property type="entry name" value="ALKANESULFONATE MONOOXYGENASE-RELATED"/>
    <property type="match status" value="1"/>
</dbReference>
<dbReference type="EMBL" id="JBKBDE010000011">
    <property type="protein sequence ID" value="MFN6553961.1"/>
    <property type="molecule type" value="Genomic_DNA"/>
</dbReference>
<gene>
    <name evidence="7" type="ORF">ACK4CP_26450</name>
</gene>
<dbReference type="NCBIfam" id="TIGR03860">
    <property type="entry name" value="FMN_nitrolo"/>
    <property type="match status" value="1"/>
</dbReference>
<dbReference type="PIRSF" id="PIRSF000337">
    <property type="entry name" value="NTA_MOA"/>
    <property type="match status" value="1"/>
</dbReference>
<dbReference type="InterPro" id="IPR016215">
    <property type="entry name" value="NTA_MOA"/>
</dbReference>
<accession>A0ABW9M5Y7</accession>
<evidence type="ECO:0000313" key="8">
    <source>
        <dbReference type="Proteomes" id="UP001635817"/>
    </source>
</evidence>
<dbReference type="EC" id="1.-.-.-" evidence="7"/>
<dbReference type="GO" id="GO:0016491">
    <property type="term" value="F:oxidoreductase activity"/>
    <property type="evidence" value="ECO:0007669"/>
    <property type="project" value="UniProtKB-KW"/>
</dbReference>
<evidence type="ECO:0000256" key="1">
    <source>
        <dbReference type="ARBA" id="ARBA00022630"/>
    </source>
</evidence>
<feature type="domain" description="Luciferase-like" evidence="6">
    <location>
        <begin position="35"/>
        <end position="393"/>
    </location>
</feature>
<evidence type="ECO:0000256" key="5">
    <source>
        <dbReference type="ARBA" id="ARBA00033748"/>
    </source>
</evidence>
<organism evidence="7 8">
    <name type="scientific">Mycolicibacterium septicum</name>
    <dbReference type="NCBI Taxonomy" id="98668"/>
    <lineage>
        <taxon>Bacteria</taxon>
        <taxon>Bacillati</taxon>
        <taxon>Actinomycetota</taxon>
        <taxon>Actinomycetes</taxon>
        <taxon>Mycobacteriales</taxon>
        <taxon>Mycobacteriaceae</taxon>
        <taxon>Mycolicibacterium</taxon>
    </lineage>
</organism>
<evidence type="ECO:0000256" key="3">
    <source>
        <dbReference type="ARBA" id="ARBA00023002"/>
    </source>
</evidence>
<keyword evidence="3 7" id="KW-0560">Oxidoreductase</keyword>
<dbReference type="Proteomes" id="UP001635817">
    <property type="component" value="Unassembled WGS sequence"/>
</dbReference>
<dbReference type="Pfam" id="PF00296">
    <property type="entry name" value="Bac_luciferase"/>
    <property type="match status" value="1"/>
</dbReference>
<dbReference type="Gene3D" id="3.20.20.30">
    <property type="entry name" value="Luciferase-like domain"/>
    <property type="match status" value="1"/>
</dbReference>
<keyword evidence="1" id="KW-0285">Flavoprotein</keyword>
<comment type="caution">
    <text evidence="7">The sequence shown here is derived from an EMBL/GenBank/DDBJ whole genome shotgun (WGS) entry which is preliminary data.</text>
</comment>
<dbReference type="CDD" id="cd01095">
    <property type="entry name" value="Nitrilotriacetate_monoxgenase"/>
    <property type="match status" value="1"/>
</dbReference>
<dbReference type="InterPro" id="IPR051260">
    <property type="entry name" value="Diverse_substr_monoxygenases"/>
</dbReference>
<keyword evidence="2" id="KW-0288">FMN</keyword>
<dbReference type="SUPFAM" id="SSF51679">
    <property type="entry name" value="Bacterial luciferase-like"/>
    <property type="match status" value="1"/>
</dbReference>
<dbReference type="PANTHER" id="PTHR30011:SF16">
    <property type="entry name" value="C2H2 FINGER DOMAIN TRANSCRIPTION FACTOR (EUROFUNG)-RELATED"/>
    <property type="match status" value="1"/>
</dbReference>
<reference evidence="7 8" key="1">
    <citation type="submission" date="2024-12" db="EMBL/GenBank/DDBJ databases">
        <title>The coexistence of Mycolicibacterium septicum and Mycolicibacterium nivoides in clinical samples.</title>
        <authorList>
            <person name="Wang C."/>
            <person name="Feng Y."/>
            <person name="Zong Z."/>
        </authorList>
    </citation>
    <scope>NUCLEOTIDE SEQUENCE [LARGE SCALE GENOMIC DNA]</scope>
    <source>
        <strain evidence="7 8">120310</strain>
    </source>
</reference>
<name>A0ABW9M5Y7_9MYCO</name>
<proteinExistence type="inferred from homology"/>
<evidence type="ECO:0000313" key="7">
    <source>
        <dbReference type="EMBL" id="MFN6553961.1"/>
    </source>
</evidence>
<dbReference type="InterPro" id="IPR036661">
    <property type="entry name" value="Luciferase-like_sf"/>
</dbReference>
<evidence type="ECO:0000256" key="2">
    <source>
        <dbReference type="ARBA" id="ARBA00022643"/>
    </source>
</evidence>